<evidence type="ECO:0000256" key="5">
    <source>
        <dbReference type="ARBA" id="ARBA00023136"/>
    </source>
</evidence>
<sequence length="177" mass="19502">MFPSFISPPSVGYQRVGFSERGSLDRAGCGGHGVEFDDGCPEDSPIRAAERGDDERSKRICRKTDRAILSILVWVYFLQILDKTVLGYSAIFGLQEDMNLRDNQYSVLGSAPIAQLAWQPFSFMLIVKVPQRILMPALVLGWGIAQAFTPACHSFAELLVNRFFLGLFEAGVPAALA</sequence>
<evidence type="ECO:0008006" key="8">
    <source>
        <dbReference type="Google" id="ProtNLM"/>
    </source>
</evidence>
<dbReference type="PANTHER" id="PTHR43791:SF16">
    <property type="entry name" value="TRANSPORTER, PUTATIVE (AFU_ORTHOLOGUE AFUA_3G01840)-RELATED"/>
    <property type="match status" value="1"/>
</dbReference>
<reference evidence="7" key="1">
    <citation type="journal article" date="2023" name="Mol. Phylogenet. Evol.">
        <title>Genome-scale phylogeny and comparative genomics of the fungal order Sordariales.</title>
        <authorList>
            <person name="Hensen N."/>
            <person name="Bonometti L."/>
            <person name="Westerberg I."/>
            <person name="Brannstrom I.O."/>
            <person name="Guillou S."/>
            <person name="Cros-Aarteil S."/>
            <person name="Calhoun S."/>
            <person name="Haridas S."/>
            <person name="Kuo A."/>
            <person name="Mondo S."/>
            <person name="Pangilinan J."/>
            <person name="Riley R."/>
            <person name="LaButti K."/>
            <person name="Andreopoulos B."/>
            <person name="Lipzen A."/>
            <person name="Chen C."/>
            <person name="Yan M."/>
            <person name="Daum C."/>
            <person name="Ng V."/>
            <person name="Clum A."/>
            <person name="Steindorff A."/>
            <person name="Ohm R.A."/>
            <person name="Martin F."/>
            <person name="Silar P."/>
            <person name="Natvig D.O."/>
            <person name="Lalanne C."/>
            <person name="Gautier V."/>
            <person name="Ament-Velasquez S.L."/>
            <person name="Kruys A."/>
            <person name="Hutchinson M.I."/>
            <person name="Powell A.J."/>
            <person name="Barry K."/>
            <person name="Miller A.N."/>
            <person name="Grigoriev I.V."/>
            <person name="Debuchy R."/>
            <person name="Gladieux P."/>
            <person name="Hiltunen Thoren M."/>
            <person name="Johannesson H."/>
        </authorList>
    </citation>
    <scope>NUCLEOTIDE SEQUENCE [LARGE SCALE GENOMIC DNA]</scope>
    <source>
        <strain evidence="7">CBS 340.73</strain>
    </source>
</reference>
<dbReference type="InterPro" id="IPR036259">
    <property type="entry name" value="MFS_trans_sf"/>
</dbReference>
<dbReference type="EMBL" id="MU853981">
    <property type="protein sequence ID" value="KAK3934534.1"/>
    <property type="molecule type" value="Genomic_DNA"/>
</dbReference>
<evidence type="ECO:0000313" key="6">
    <source>
        <dbReference type="EMBL" id="KAK3934534.1"/>
    </source>
</evidence>
<keyword evidence="4" id="KW-1133">Transmembrane helix</keyword>
<evidence type="ECO:0000256" key="4">
    <source>
        <dbReference type="ARBA" id="ARBA00022989"/>
    </source>
</evidence>
<dbReference type="GO" id="GO:0016020">
    <property type="term" value="C:membrane"/>
    <property type="evidence" value="ECO:0007669"/>
    <property type="project" value="UniProtKB-SubCell"/>
</dbReference>
<gene>
    <name evidence="6" type="ORF">QBC46DRAFT_358938</name>
</gene>
<comment type="caution">
    <text evidence="6">The sequence shown here is derived from an EMBL/GenBank/DDBJ whole genome shotgun (WGS) entry which is preliminary data.</text>
</comment>
<evidence type="ECO:0000256" key="1">
    <source>
        <dbReference type="ARBA" id="ARBA00004141"/>
    </source>
</evidence>
<dbReference type="PANTHER" id="PTHR43791">
    <property type="entry name" value="PERMEASE-RELATED"/>
    <property type="match status" value="1"/>
</dbReference>
<evidence type="ECO:0000256" key="3">
    <source>
        <dbReference type="ARBA" id="ARBA00022692"/>
    </source>
</evidence>
<dbReference type="Gene3D" id="1.20.1250.20">
    <property type="entry name" value="MFS general substrate transporter like domains"/>
    <property type="match status" value="1"/>
</dbReference>
<protein>
    <recommendedName>
        <fullName evidence="8">Major facilitator superfamily (MFS) profile domain-containing protein</fullName>
    </recommendedName>
</protein>
<dbReference type="Proteomes" id="UP001303473">
    <property type="component" value="Unassembled WGS sequence"/>
</dbReference>
<dbReference type="AlphaFoldDB" id="A0AAN6RZ67"/>
<accession>A0AAN6RZ67</accession>
<comment type="subcellular location">
    <subcellularLocation>
        <location evidence="1">Membrane</location>
        <topology evidence="1">Multi-pass membrane protein</topology>
    </subcellularLocation>
</comment>
<dbReference type="GO" id="GO:0022857">
    <property type="term" value="F:transmembrane transporter activity"/>
    <property type="evidence" value="ECO:0007669"/>
    <property type="project" value="TreeGrafter"/>
</dbReference>
<dbReference type="SUPFAM" id="SSF103473">
    <property type="entry name" value="MFS general substrate transporter"/>
    <property type="match status" value="1"/>
</dbReference>
<name>A0AAN6RZ67_9PEZI</name>
<evidence type="ECO:0000313" key="7">
    <source>
        <dbReference type="Proteomes" id="UP001303473"/>
    </source>
</evidence>
<keyword evidence="2" id="KW-0813">Transport</keyword>
<organism evidence="6 7">
    <name type="scientific">Diplogelasinospora grovesii</name>
    <dbReference type="NCBI Taxonomy" id="303347"/>
    <lineage>
        <taxon>Eukaryota</taxon>
        <taxon>Fungi</taxon>
        <taxon>Dikarya</taxon>
        <taxon>Ascomycota</taxon>
        <taxon>Pezizomycotina</taxon>
        <taxon>Sordariomycetes</taxon>
        <taxon>Sordariomycetidae</taxon>
        <taxon>Sordariales</taxon>
        <taxon>Diplogelasinosporaceae</taxon>
        <taxon>Diplogelasinospora</taxon>
    </lineage>
</organism>
<evidence type="ECO:0000256" key="2">
    <source>
        <dbReference type="ARBA" id="ARBA00022448"/>
    </source>
</evidence>
<keyword evidence="7" id="KW-1185">Reference proteome</keyword>
<keyword evidence="3" id="KW-0812">Transmembrane</keyword>
<keyword evidence="5" id="KW-0472">Membrane</keyword>
<proteinExistence type="predicted"/>